<dbReference type="Gene3D" id="3.40.50.1000">
    <property type="entry name" value="HAD superfamily/HAD-like"/>
    <property type="match status" value="1"/>
</dbReference>
<feature type="transmembrane region" description="Helical" evidence="13">
    <location>
        <begin position="246"/>
        <end position="265"/>
    </location>
</feature>
<keyword evidence="4" id="KW-1003">Cell membrane</keyword>
<dbReference type="InterPro" id="IPR023299">
    <property type="entry name" value="ATPase_P-typ_cyto_dom_N"/>
</dbReference>
<dbReference type="InterPro" id="IPR023214">
    <property type="entry name" value="HAD_sf"/>
</dbReference>
<dbReference type="GO" id="GO:0043682">
    <property type="term" value="F:P-type divalent copper transporter activity"/>
    <property type="evidence" value="ECO:0007669"/>
    <property type="project" value="TreeGrafter"/>
</dbReference>
<dbReference type="PANTHER" id="PTHR43520:SF5">
    <property type="entry name" value="CATION-TRANSPORTING P-TYPE ATPASE-RELATED"/>
    <property type="match status" value="1"/>
</dbReference>
<dbReference type="InterPro" id="IPR036163">
    <property type="entry name" value="HMA_dom_sf"/>
</dbReference>
<evidence type="ECO:0000256" key="10">
    <source>
        <dbReference type="ARBA" id="ARBA00022989"/>
    </source>
</evidence>
<dbReference type="PRINTS" id="PR00943">
    <property type="entry name" value="CUATPASE"/>
</dbReference>
<keyword evidence="16" id="KW-1185">Reference proteome</keyword>
<reference evidence="15" key="2">
    <citation type="submission" date="2020-09" db="EMBL/GenBank/DDBJ databases">
        <authorList>
            <person name="Sun Q."/>
            <person name="Kim S."/>
        </authorList>
    </citation>
    <scope>NUCLEOTIDE SEQUENCE</scope>
    <source>
        <strain evidence="15">KCTC 12368</strain>
    </source>
</reference>
<evidence type="ECO:0000256" key="4">
    <source>
        <dbReference type="ARBA" id="ARBA00022475"/>
    </source>
</evidence>
<dbReference type="GO" id="GO:0055070">
    <property type="term" value="P:copper ion homeostasis"/>
    <property type="evidence" value="ECO:0007669"/>
    <property type="project" value="TreeGrafter"/>
</dbReference>
<reference evidence="15" key="1">
    <citation type="journal article" date="2014" name="Int. J. Syst. Evol. Microbiol.">
        <title>Complete genome sequence of Corynebacterium casei LMG S-19264T (=DSM 44701T), isolated from a smear-ripened cheese.</title>
        <authorList>
            <consortium name="US DOE Joint Genome Institute (JGI-PGF)"/>
            <person name="Walter F."/>
            <person name="Albersmeier A."/>
            <person name="Kalinowski J."/>
            <person name="Ruckert C."/>
        </authorList>
    </citation>
    <scope>NUCLEOTIDE SEQUENCE</scope>
    <source>
        <strain evidence="15">KCTC 12368</strain>
    </source>
</reference>
<keyword evidence="7" id="KW-0479">Metal-binding</keyword>
<dbReference type="EMBL" id="BMWX01000001">
    <property type="protein sequence ID" value="GGZ14737.1"/>
    <property type="molecule type" value="Genomic_DNA"/>
</dbReference>
<evidence type="ECO:0000256" key="2">
    <source>
        <dbReference type="ARBA" id="ARBA00006024"/>
    </source>
</evidence>
<evidence type="ECO:0000256" key="8">
    <source>
        <dbReference type="ARBA" id="ARBA00022842"/>
    </source>
</evidence>
<feature type="transmembrane region" description="Helical" evidence="13">
    <location>
        <begin position="425"/>
        <end position="445"/>
    </location>
</feature>
<dbReference type="SUPFAM" id="SSF81653">
    <property type="entry name" value="Calcium ATPase, transduction domain A"/>
    <property type="match status" value="1"/>
</dbReference>
<evidence type="ECO:0000256" key="11">
    <source>
        <dbReference type="ARBA" id="ARBA00023065"/>
    </source>
</evidence>
<dbReference type="Gene3D" id="3.40.1110.10">
    <property type="entry name" value="Calcium-transporting ATPase, cytoplasmic domain N"/>
    <property type="match status" value="1"/>
</dbReference>
<dbReference type="Proteomes" id="UP000619457">
    <property type="component" value="Unassembled WGS sequence"/>
</dbReference>
<accession>A0A918PMC5</accession>
<dbReference type="GO" id="GO:0005886">
    <property type="term" value="C:plasma membrane"/>
    <property type="evidence" value="ECO:0007669"/>
    <property type="project" value="UniProtKB-SubCell"/>
</dbReference>
<dbReference type="Pfam" id="PF00702">
    <property type="entry name" value="Hydrolase"/>
    <property type="match status" value="1"/>
</dbReference>
<dbReference type="Pfam" id="PF12156">
    <property type="entry name" value="ATPase-cat_bd"/>
    <property type="match status" value="1"/>
</dbReference>
<dbReference type="RefSeq" id="WP_026235871.1">
    <property type="nucleotide sequence ID" value="NZ_BMWX01000001.1"/>
</dbReference>
<dbReference type="InterPro" id="IPR021993">
    <property type="entry name" value="ATPase-cat-bd"/>
</dbReference>
<dbReference type="SUPFAM" id="SSF55008">
    <property type="entry name" value="HMA, heavy metal-associated domain"/>
    <property type="match status" value="1"/>
</dbReference>
<feature type="transmembrane region" description="Helical" evidence="13">
    <location>
        <begin position="451"/>
        <end position="471"/>
    </location>
</feature>
<evidence type="ECO:0000259" key="14">
    <source>
        <dbReference type="PROSITE" id="PS50846"/>
    </source>
</evidence>
<dbReference type="AlphaFoldDB" id="A0A918PMC5"/>
<organism evidence="15 16">
    <name type="scientific">Echinicola pacifica</name>
    <dbReference type="NCBI Taxonomy" id="346377"/>
    <lineage>
        <taxon>Bacteria</taxon>
        <taxon>Pseudomonadati</taxon>
        <taxon>Bacteroidota</taxon>
        <taxon>Cytophagia</taxon>
        <taxon>Cytophagales</taxon>
        <taxon>Cyclobacteriaceae</taxon>
        <taxon>Echinicola</taxon>
    </lineage>
</organism>
<dbReference type="InterPro" id="IPR008250">
    <property type="entry name" value="ATPase_P-typ_transduc_dom_A_sf"/>
</dbReference>
<keyword evidence="8" id="KW-0460">Magnesium</keyword>
<feature type="transmembrane region" description="Helical" evidence="13">
    <location>
        <begin position="271"/>
        <end position="291"/>
    </location>
</feature>
<evidence type="ECO:0000256" key="12">
    <source>
        <dbReference type="ARBA" id="ARBA00023136"/>
    </source>
</evidence>
<gene>
    <name evidence="15" type="primary">ccoI</name>
    <name evidence="15" type="ORF">GCM10007049_03350</name>
</gene>
<dbReference type="GO" id="GO:0005524">
    <property type="term" value="F:ATP binding"/>
    <property type="evidence" value="ECO:0007669"/>
    <property type="project" value="InterPro"/>
</dbReference>
<dbReference type="Gene3D" id="3.30.70.100">
    <property type="match status" value="1"/>
</dbReference>
<comment type="similarity">
    <text evidence="2">Belongs to the cation transport ATPase (P-type) (TC 3.A.3) family. Type IB subfamily.</text>
</comment>
<name>A0A918PMC5_9BACT</name>
<feature type="transmembrane region" description="Helical" evidence="13">
    <location>
        <begin position="745"/>
        <end position="764"/>
    </location>
</feature>
<evidence type="ECO:0000256" key="1">
    <source>
        <dbReference type="ARBA" id="ARBA00004651"/>
    </source>
</evidence>
<dbReference type="PROSITE" id="PS00154">
    <property type="entry name" value="ATPASE_E1_E2"/>
    <property type="match status" value="1"/>
</dbReference>
<dbReference type="PRINTS" id="PR00119">
    <property type="entry name" value="CATATPASE"/>
</dbReference>
<dbReference type="InterPro" id="IPR018303">
    <property type="entry name" value="ATPase_P-typ_P_site"/>
</dbReference>
<dbReference type="InterPro" id="IPR023298">
    <property type="entry name" value="ATPase_P-typ_TM_dom_sf"/>
</dbReference>
<dbReference type="Pfam" id="PF00122">
    <property type="entry name" value="E1-E2_ATPase"/>
    <property type="match status" value="1"/>
</dbReference>
<dbReference type="Gene3D" id="2.70.150.10">
    <property type="entry name" value="Calcium-transporting ATPase, cytoplasmic transduction domain A"/>
    <property type="match status" value="1"/>
</dbReference>
<proteinExistence type="inferred from homology"/>
<protein>
    <submittedName>
        <fullName evidence="15">ATPase</fullName>
    </submittedName>
</protein>
<dbReference type="GO" id="GO:0016887">
    <property type="term" value="F:ATP hydrolysis activity"/>
    <property type="evidence" value="ECO:0007669"/>
    <property type="project" value="InterPro"/>
</dbReference>
<keyword evidence="12 13" id="KW-0472">Membrane</keyword>
<dbReference type="InterPro" id="IPR059000">
    <property type="entry name" value="ATPase_P-type_domA"/>
</dbReference>
<feature type="transmembrane region" description="Helical" evidence="13">
    <location>
        <begin position="177"/>
        <end position="196"/>
    </location>
</feature>
<evidence type="ECO:0000256" key="3">
    <source>
        <dbReference type="ARBA" id="ARBA00022448"/>
    </source>
</evidence>
<dbReference type="GO" id="GO:0005507">
    <property type="term" value="F:copper ion binding"/>
    <property type="evidence" value="ECO:0007669"/>
    <property type="project" value="TreeGrafter"/>
</dbReference>
<dbReference type="Pfam" id="PF00403">
    <property type="entry name" value="HMA"/>
    <property type="match status" value="1"/>
</dbReference>
<comment type="subcellular location">
    <subcellularLocation>
        <location evidence="1">Cell membrane</location>
        <topology evidence="1">Multi-pass membrane protein</topology>
    </subcellularLocation>
</comment>
<dbReference type="InterPro" id="IPR006121">
    <property type="entry name" value="HMA_dom"/>
</dbReference>
<feature type="domain" description="HMA" evidence="14">
    <location>
        <begin position="93"/>
        <end position="159"/>
    </location>
</feature>
<keyword evidence="9" id="KW-1278">Translocase</keyword>
<comment type="caution">
    <text evidence="15">The sequence shown here is derived from an EMBL/GenBank/DDBJ whole genome shotgun (WGS) entry which is preliminary data.</text>
</comment>
<keyword evidence="11" id="KW-0406">Ion transport</keyword>
<evidence type="ECO:0000256" key="7">
    <source>
        <dbReference type="ARBA" id="ARBA00022723"/>
    </source>
</evidence>
<evidence type="ECO:0000313" key="16">
    <source>
        <dbReference type="Proteomes" id="UP000619457"/>
    </source>
</evidence>
<evidence type="ECO:0000256" key="13">
    <source>
        <dbReference type="SAM" id="Phobius"/>
    </source>
</evidence>
<dbReference type="CDD" id="cd00371">
    <property type="entry name" value="HMA"/>
    <property type="match status" value="1"/>
</dbReference>
<evidence type="ECO:0000256" key="6">
    <source>
        <dbReference type="ARBA" id="ARBA00022692"/>
    </source>
</evidence>
<dbReference type="PROSITE" id="PS50846">
    <property type="entry name" value="HMA_2"/>
    <property type="match status" value="1"/>
</dbReference>
<keyword evidence="10 13" id="KW-1133">Transmembrane helix</keyword>
<feature type="transmembrane region" description="Helical" evidence="13">
    <location>
        <begin position="216"/>
        <end position="234"/>
    </location>
</feature>
<feature type="transmembrane region" description="Helical" evidence="13">
    <location>
        <begin position="770"/>
        <end position="793"/>
    </location>
</feature>
<dbReference type="InterPro" id="IPR001757">
    <property type="entry name" value="P_typ_ATPase"/>
</dbReference>
<dbReference type="PANTHER" id="PTHR43520">
    <property type="entry name" value="ATP7, ISOFORM B"/>
    <property type="match status" value="1"/>
</dbReference>
<dbReference type="SUPFAM" id="SSF81665">
    <property type="entry name" value="Calcium ATPase, transmembrane domain M"/>
    <property type="match status" value="1"/>
</dbReference>
<dbReference type="SUPFAM" id="SSF56784">
    <property type="entry name" value="HAD-like"/>
    <property type="match status" value="1"/>
</dbReference>
<keyword evidence="6 13" id="KW-0812">Transmembrane</keyword>
<evidence type="ECO:0000256" key="5">
    <source>
        <dbReference type="ARBA" id="ARBA00022553"/>
    </source>
</evidence>
<dbReference type="InterPro" id="IPR036412">
    <property type="entry name" value="HAD-like_sf"/>
</dbReference>
<keyword evidence="3" id="KW-0813">Transport</keyword>
<sequence length="809" mass="90281">MTKIKEKSIALCFHCGESCATDFLLHDQKHFCCTGCKLVYEVLQDNDLMSYYEYANQPGTRKSDQHDSNAKFDYLEEPEVIQKLVSFQNEEEMHVVFEVPAIHCVSCIWLLEHLSSLQSGIRSSRVNFVKKECKIKFSPSTISLKEVVQLLSKIGYEPHLKLSALSDRKTKRVTNPLIVKIAVAGFCFGNMMFFSLPEYFNEAALLGDSFSNLFSYLNFALAIPVLFFSGNDYFISAWTAIKRFQINMDVPIALGMVALFSYSFYMLLVGGLGYFDSLGGLVFFLLIGKYYQQKTFDNLSFDRDYKSYFPLSVVRISAQGNEEVISLPKIKVGDLIVVKNAELIPADAILLEGEAWIDYSFVTGEEEPVRVKCGETIYAGGRQTGAVIQLKVEKEPSQGYLTDLWNDSSFAESTKEQKINLTNQISGWFTFAILLIASISLIYWWSYDISVAIQVFTSVLIVACPCALALSAPFTLGNTLRVFGANRFYLKNGQVIEDLAGIDAYIFDKTGTLTDPQESEVLYVGSELSEEELQVIKSMVRESAHPLSRRLDRKLSIDPVALNETKETAGKGLEAHYNNQNFRLGSSSWVSARRLIDHPEVGSRVYISINGEVRGYYTFSNNLRQGVAELVSGVKADGSVHILSGDHGSERGMLEQFFGKDLEMNFNQSPKDKLEYIRQLNESGSHTLMLGDGLNDAGALYESRVGIAICETSTNFSPASDAILDSSAIDKLPAFLRMAKDSKRIIMLSFALSFLYNVVGLSLAVQGMVSPVFCAILMPLSSISVVIFTSLMVKVKASQRGLNPNWLWK</sequence>
<evidence type="ECO:0000313" key="15">
    <source>
        <dbReference type="EMBL" id="GGZ14737.1"/>
    </source>
</evidence>
<dbReference type="NCBIfam" id="TIGR01494">
    <property type="entry name" value="ATPase_P-type"/>
    <property type="match status" value="1"/>
</dbReference>
<keyword evidence="5" id="KW-0597">Phosphoprotein</keyword>
<evidence type="ECO:0000256" key="9">
    <source>
        <dbReference type="ARBA" id="ARBA00022967"/>
    </source>
</evidence>